<evidence type="ECO:0000256" key="13">
    <source>
        <dbReference type="ARBA" id="ARBA00023257"/>
    </source>
</evidence>
<protein>
    <recommendedName>
        <fullName evidence="24">Neuronal acetylcholine receptor subunit alpha-7</fullName>
    </recommendedName>
    <alternativeName>
        <fullName evidence="25">Nicotinic acetylcholine receptor subunit alpha-7</fullName>
    </alternativeName>
</protein>
<dbReference type="SUPFAM" id="SSF90112">
    <property type="entry name" value="Neurotransmitter-gated ion-channel transmembrane pore"/>
    <property type="match status" value="1"/>
</dbReference>
<dbReference type="GO" id="GO:0045211">
    <property type="term" value="C:postsynaptic membrane"/>
    <property type="evidence" value="ECO:0007669"/>
    <property type="project" value="UniProtKB-SubCell"/>
</dbReference>
<dbReference type="NCBIfam" id="TIGR00860">
    <property type="entry name" value="LIC"/>
    <property type="match status" value="1"/>
</dbReference>
<evidence type="ECO:0000256" key="15">
    <source>
        <dbReference type="ARBA" id="ARBA00023303"/>
    </source>
</evidence>
<proteinExistence type="inferred from homology"/>
<evidence type="ECO:0000256" key="18">
    <source>
        <dbReference type="ARBA" id="ARBA00034430"/>
    </source>
</evidence>
<evidence type="ECO:0000256" key="26">
    <source>
        <dbReference type="RuleBase" id="RU000687"/>
    </source>
</evidence>
<dbReference type="InterPro" id="IPR006201">
    <property type="entry name" value="Neur_channel"/>
</dbReference>
<evidence type="ECO:0000256" key="24">
    <source>
        <dbReference type="ARBA" id="ARBA00040003"/>
    </source>
</evidence>
<dbReference type="AlphaFoldDB" id="A0A7J5X7V0"/>
<feature type="compositionally biased region" description="Basic and acidic residues" evidence="27">
    <location>
        <begin position="20"/>
        <end position="34"/>
    </location>
</feature>
<dbReference type="GO" id="GO:0022848">
    <property type="term" value="F:acetylcholine-gated monoatomic cation-selective channel activity"/>
    <property type="evidence" value="ECO:0007669"/>
    <property type="project" value="InterPro"/>
</dbReference>
<dbReference type="OrthoDB" id="5975154at2759"/>
<comment type="catalytic activity">
    <reaction evidence="18">
        <text>K(+)(in) = K(+)(out)</text>
        <dbReference type="Rhea" id="RHEA:29463"/>
        <dbReference type="ChEBI" id="CHEBI:29103"/>
    </reaction>
</comment>
<dbReference type="CDD" id="cd19051">
    <property type="entry name" value="LGIC_TM_cation"/>
    <property type="match status" value="1"/>
</dbReference>
<dbReference type="PANTHER" id="PTHR18945">
    <property type="entry name" value="NEUROTRANSMITTER GATED ION CHANNEL"/>
    <property type="match status" value="1"/>
</dbReference>
<dbReference type="InterPro" id="IPR006029">
    <property type="entry name" value="Neurotrans-gated_channel_TM"/>
</dbReference>
<name>A0A7J5X7V0_DISMA</name>
<comment type="catalytic activity">
    <reaction evidence="22">
        <text>choline(out) = choline(in)</text>
        <dbReference type="Rhea" id="RHEA:32751"/>
        <dbReference type="ChEBI" id="CHEBI:15354"/>
    </reaction>
</comment>
<feature type="transmembrane region" description="Helical" evidence="26">
    <location>
        <begin position="513"/>
        <end position="533"/>
    </location>
</feature>
<feature type="transmembrane region" description="Helical" evidence="26">
    <location>
        <begin position="269"/>
        <end position="294"/>
    </location>
</feature>
<organism evidence="30 31">
    <name type="scientific">Dissostichus mawsoni</name>
    <name type="common">Antarctic cod</name>
    <dbReference type="NCBI Taxonomy" id="36200"/>
    <lineage>
        <taxon>Eukaryota</taxon>
        <taxon>Metazoa</taxon>
        <taxon>Chordata</taxon>
        <taxon>Craniata</taxon>
        <taxon>Vertebrata</taxon>
        <taxon>Euteleostomi</taxon>
        <taxon>Actinopterygii</taxon>
        <taxon>Neopterygii</taxon>
        <taxon>Teleostei</taxon>
        <taxon>Neoteleostei</taxon>
        <taxon>Acanthomorphata</taxon>
        <taxon>Eupercaria</taxon>
        <taxon>Perciformes</taxon>
        <taxon>Notothenioidei</taxon>
        <taxon>Nototheniidae</taxon>
        <taxon>Dissostichus</taxon>
    </lineage>
</organism>
<evidence type="ECO:0000256" key="9">
    <source>
        <dbReference type="ARBA" id="ARBA00023136"/>
    </source>
</evidence>
<keyword evidence="2 26" id="KW-0813">Transport</keyword>
<evidence type="ECO:0000256" key="14">
    <source>
        <dbReference type="ARBA" id="ARBA00023286"/>
    </source>
</evidence>
<keyword evidence="4 26" id="KW-0812">Transmembrane</keyword>
<comment type="catalytic activity">
    <reaction evidence="20">
        <text>Ca(2+)(in) = Ca(2+)(out)</text>
        <dbReference type="Rhea" id="RHEA:29671"/>
        <dbReference type="ChEBI" id="CHEBI:29108"/>
    </reaction>
</comment>
<evidence type="ECO:0000259" key="29">
    <source>
        <dbReference type="Pfam" id="PF02932"/>
    </source>
</evidence>
<feature type="transmembrane region" description="Helical" evidence="26">
    <location>
        <begin position="300"/>
        <end position="318"/>
    </location>
</feature>
<evidence type="ECO:0000256" key="1">
    <source>
        <dbReference type="ARBA" id="ARBA00000309"/>
    </source>
</evidence>
<keyword evidence="7" id="KW-0770">Synapse</keyword>
<comment type="subcellular location">
    <subcellularLocation>
        <location evidence="16">Postsynaptic cell membrane</location>
        <topology evidence="16">Multi-pass membrane protein</topology>
    </subcellularLocation>
</comment>
<dbReference type="GO" id="GO:0004888">
    <property type="term" value="F:transmembrane signaling receptor activity"/>
    <property type="evidence" value="ECO:0007669"/>
    <property type="project" value="InterPro"/>
</dbReference>
<dbReference type="Gene3D" id="1.20.58.390">
    <property type="entry name" value="Neurotransmitter-gated ion-channel transmembrane domain"/>
    <property type="match status" value="2"/>
</dbReference>
<keyword evidence="13" id="KW-0628">Postsynaptic cell membrane</keyword>
<evidence type="ECO:0000313" key="30">
    <source>
        <dbReference type="EMBL" id="KAF3832913.1"/>
    </source>
</evidence>
<comment type="caution">
    <text evidence="30">The sequence shown here is derived from an EMBL/GenBank/DDBJ whole genome shotgun (WGS) entry which is preliminary data.</text>
</comment>
<dbReference type="FunFam" id="1.20.58.390:FF:000011">
    <property type="entry name" value="neuronal acetylcholine receptor subunit alpha-7"/>
    <property type="match status" value="1"/>
</dbReference>
<comment type="catalytic activity">
    <reaction evidence="17">
        <text>L-arginine(in) = L-arginine(out)</text>
        <dbReference type="Rhea" id="RHEA:32143"/>
        <dbReference type="ChEBI" id="CHEBI:32682"/>
    </reaction>
</comment>
<evidence type="ECO:0000256" key="17">
    <source>
        <dbReference type="ARBA" id="ARBA00034423"/>
    </source>
</evidence>
<evidence type="ECO:0000256" key="27">
    <source>
        <dbReference type="SAM" id="MobiDB-lite"/>
    </source>
</evidence>
<accession>A0A7J5X7V0</accession>
<dbReference type="Proteomes" id="UP000518266">
    <property type="component" value="Unassembled WGS sequence"/>
</dbReference>
<keyword evidence="11" id="KW-0675">Receptor</keyword>
<dbReference type="InterPro" id="IPR002394">
    <property type="entry name" value="Nicotinic_acetylcholine_rcpt"/>
</dbReference>
<evidence type="ECO:0000256" key="11">
    <source>
        <dbReference type="ARBA" id="ARBA00023170"/>
    </source>
</evidence>
<evidence type="ECO:0000256" key="4">
    <source>
        <dbReference type="ARBA" id="ARBA00022692"/>
    </source>
</evidence>
<dbReference type="InterPro" id="IPR006202">
    <property type="entry name" value="Neur_chan_lig-bd"/>
</dbReference>
<evidence type="ECO:0000256" key="3">
    <source>
        <dbReference type="ARBA" id="ARBA00022475"/>
    </source>
</evidence>
<dbReference type="InterPro" id="IPR038050">
    <property type="entry name" value="Neuro_actylchol_rec"/>
</dbReference>
<evidence type="ECO:0000256" key="22">
    <source>
        <dbReference type="ARBA" id="ARBA00036811"/>
    </source>
</evidence>
<comment type="catalytic activity">
    <reaction evidence="19">
        <text>Na(+)(in) = Na(+)(out)</text>
        <dbReference type="Rhea" id="RHEA:34963"/>
        <dbReference type="ChEBI" id="CHEBI:29101"/>
    </reaction>
</comment>
<dbReference type="PRINTS" id="PR00252">
    <property type="entry name" value="NRIONCHANNEL"/>
</dbReference>
<evidence type="ECO:0000256" key="12">
    <source>
        <dbReference type="ARBA" id="ARBA00023180"/>
    </source>
</evidence>
<keyword evidence="3" id="KW-1003">Cell membrane</keyword>
<feature type="domain" description="Neurotransmitter-gated ion-channel transmembrane" evidence="29">
    <location>
        <begin position="275"/>
        <end position="529"/>
    </location>
</feature>
<evidence type="ECO:0000256" key="23">
    <source>
        <dbReference type="ARBA" id="ARBA00037939"/>
    </source>
</evidence>
<evidence type="ECO:0000256" key="16">
    <source>
        <dbReference type="ARBA" id="ARBA00034104"/>
    </source>
</evidence>
<dbReference type="SUPFAM" id="SSF63712">
    <property type="entry name" value="Nicotinic receptor ligand binding domain-like"/>
    <property type="match status" value="1"/>
</dbReference>
<keyword evidence="12" id="KW-0325">Glycoprotein</keyword>
<evidence type="ECO:0000256" key="21">
    <source>
        <dbReference type="ARBA" id="ARBA00036754"/>
    </source>
</evidence>
<comment type="catalytic activity">
    <reaction evidence="1">
        <text>NH4(+)(in) = NH4(+)(out)</text>
        <dbReference type="Rhea" id="RHEA:28747"/>
        <dbReference type="ChEBI" id="CHEBI:28938"/>
    </reaction>
</comment>
<dbReference type="Gene3D" id="2.70.170.10">
    <property type="entry name" value="Neurotransmitter-gated ion-channel ligand-binding domain"/>
    <property type="match status" value="1"/>
</dbReference>
<keyword evidence="8 26" id="KW-0406">Ion transport</keyword>
<dbReference type="Pfam" id="PF02932">
    <property type="entry name" value="Neur_chan_memb"/>
    <property type="match status" value="1"/>
</dbReference>
<feature type="domain" description="Neurotransmitter-gated ion-channel ligand-binding" evidence="28">
    <location>
        <begin position="65"/>
        <end position="268"/>
    </location>
</feature>
<evidence type="ECO:0000256" key="8">
    <source>
        <dbReference type="ARBA" id="ARBA00023065"/>
    </source>
</evidence>
<comment type="catalytic activity">
    <reaction evidence="21">
        <text>guanidine(out) = guanidine(in)</text>
        <dbReference type="Rhea" id="RHEA:73883"/>
        <dbReference type="ChEBI" id="CHEBI:30087"/>
    </reaction>
</comment>
<dbReference type="InterPro" id="IPR036719">
    <property type="entry name" value="Neuro-gated_channel_TM_sf"/>
</dbReference>
<evidence type="ECO:0000256" key="19">
    <source>
        <dbReference type="ARBA" id="ARBA00036239"/>
    </source>
</evidence>
<evidence type="ECO:0000256" key="10">
    <source>
        <dbReference type="ARBA" id="ARBA00023157"/>
    </source>
</evidence>
<dbReference type="PROSITE" id="PS00236">
    <property type="entry name" value="NEUROTR_ION_CHANNEL"/>
    <property type="match status" value="1"/>
</dbReference>
<evidence type="ECO:0000256" key="25">
    <source>
        <dbReference type="ARBA" id="ARBA00081631"/>
    </source>
</evidence>
<dbReference type="Pfam" id="PF02931">
    <property type="entry name" value="Neur_chan_LBD"/>
    <property type="match status" value="1"/>
</dbReference>
<dbReference type="FunFam" id="2.70.170.10:FF:000009">
    <property type="entry name" value="Neuronal acetylcholine receptor subunit alpha-7"/>
    <property type="match status" value="1"/>
</dbReference>
<keyword evidence="6 26" id="KW-1133">Transmembrane helix</keyword>
<dbReference type="EMBL" id="JAAKFY010000027">
    <property type="protein sequence ID" value="KAF3832913.1"/>
    <property type="molecule type" value="Genomic_DNA"/>
</dbReference>
<dbReference type="FunFam" id="1.20.58.390:FF:000007">
    <property type="entry name" value="Neuronal acetylcholine receptor subunit alpha-7"/>
    <property type="match status" value="1"/>
</dbReference>
<keyword evidence="14" id="KW-1071">Ligand-gated ion channel</keyword>
<evidence type="ECO:0000259" key="28">
    <source>
        <dbReference type="Pfam" id="PF02931"/>
    </source>
</evidence>
<keyword evidence="31" id="KW-1185">Reference proteome</keyword>
<dbReference type="InterPro" id="IPR018000">
    <property type="entry name" value="Neurotransmitter_ion_chnl_CS"/>
</dbReference>
<dbReference type="InterPro" id="IPR036734">
    <property type="entry name" value="Neur_chan_lig-bd_sf"/>
</dbReference>
<keyword evidence="9 26" id="KW-0472">Membrane</keyword>
<evidence type="ECO:0000256" key="2">
    <source>
        <dbReference type="ARBA" id="ARBA00022448"/>
    </source>
</evidence>
<gene>
    <name evidence="30" type="ORF">F7725_026578</name>
</gene>
<comment type="similarity">
    <text evidence="23">Belongs to the ligand-gated ion channel (TC 1.A.9) family. Acetylcholine receptor (TC 1.A.9.1) subfamily. Alpha-7/CHRNA7 sub-subfamily.</text>
</comment>
<evidence type="ECO:0000256" key="6">
    <source>
        <dbReference type="ARBA" id="ARBA00022989"/>
    </source>
</evidence>
<feature type="region of interest" description="Disordered" evidence="27">
    <location>
        <begin position="1"/>
        <end position="34"/>
    </location>
</feature>
<evidence type="ECO:0000256" key="5">
    <source>
        <dbReference type="ARBA" id="ARBA00022729"/>
    </source>
</evidence>
<sequence length="546" mass="61246">MVAAEEEPMVDGVSHQVDAGSHDERDDAEVDRGARQRPGAALYQLDGAATHTFCKYHTICGVQQHRLYNDLMSNYNPLVRPVGNDSQSLTVHFGLTLRQIMDVDEKNQVLTTNIWLQLYWDDFYLRWNPSDYPGVTNVRFPDNLIWKPDILLYNSADERFDATFHTNILVNSSGTCSYLPPGIFKSTCYIDVRWFPFDVQRCDLKFGSWTYGGWSLDLKMVEADITGYIANGEWDLVGVPGRKNERFYDCCEEPYPDVTFTVVMRRRTLYYGLNLLIPCVLISTLALLVFLLPADSGEKISLGITVLLSLTVFMLLVAEIMPATSDSVPLIAQYFATTMVIVGLSVIATVLVLQYHHHDPDGAKMPKWTRVILLNWCAWFLRMKRPGEERVRSACHNKAPRSSLTSMELNASTSQSNNGNLLCVGIRGLESLHYSTVATSAESGVLCGRLVGRAGEEDILLPAGQGPSAGCLEPEMAKILDEVRYIAKRFRNQDEDESVCNEWKFAAAVIDRLCLMAFSLFTILCTIGILMSAPNFVEAVSKDFFN</sequence>
<reference evidence="30 31" key="1">
    <citation type="submission" date="2020-03" db="EMBL/GenBank/DDBJ databases">
        <title>Dissostichus mawsoni Genome sequencing and assembly.</title>
        <authorList>
            <person name="Park H."/>
        </authorList>
    </citation>
    <scope>NUCLEOTIDE SEQUENCE [LARGE SCALE GENOMIC DNA]</scope>
    <source>
        <strain evidence="30">DM0001</strain>
        <tissue evidence="30">Muscle</tissue>
    </source>
</reference>
<dbReference type="PRINTS" id="PR00254">
    <property type="entry name" value="NICOTINICR"/>
</dbReference>
<evidence type="ECO:0000256" key="20">
    <source>
        <dbReference type="ARBA" id="ARBA00036634"/>
    </source>
</evidence>
<evidence type="ECO:0000256" key="7">
    <source>
        <dbReference type="ARBA" id="ARBA00023018"/>
    </source>
</evidence>
<keyword evidence="15 26" id="KW-0407">Ion channel</keyword>
<keyword evidence="5" id="KW-0732">Signal</keyword>
<feature type="transmembrane region" description="Helical" evidence="26">
    <location>
        <begin position="330"/>
        <end position="355"/>
    </location>
</feature>
<keyword evidence="10" id="KW-1015">Disulfide bond</keyword>
<evidence type="ECO:0000313" key="31">
    <source>
        <dbReference type="Proteomes" id="UP000518266"/>
    </source>
</evidence>